<dbReference type="GO" id="GO:0015833">
    <property type="term" value="P:peptide transport"/>
    <property type="evidence" value="ECO:0007669"/>
    <property type="project" value="InterPro"/>
</dbReference>
<dbReference type="CDD" id="cd03257">
    <property type="entry name" value="ABC_NikE_OppD_transporters"/>
    <property type="match status" value="1"/>
</dbReference>
<dbReference type="SMART" id="SM00382">
    <property type="entry name" value="AAA"/>
    <property type="match status" value="1"/>
</dbReference>
<dbReference type="AlphaFoldDB" id="A0A917I9Z0"/>
<comment type="caution">
    <text evidence="9">The sequence shown here is derived from an EMBL/GenBank/DDBJ whole genome shotgun (WGS) entry which is preliminary data.</text>
</comment>
<dbReference type="NCBIfam" id="TIGR01727">
    <property type="entry name" value="oligo_HPY"/>
    <property type="match status" value="1"/>
</dbReference>
<dbReference type="GO" id="GO:0016887">
    <property type="term" value="F:ATP hydrolysis activity"/>
    <property type="evidence" value="ECO:0007669"/>
    <property type="project" value="InterPro"/>
</dbReference>
<dbReference type="RefSeq" id="WP_188519395.1">
    <property type="nucleotide sequence ID" value="NZ_BMES01000002.1"/>
</dbReference>
<evidence type="ECO:0000313" key="9">
    <source>
        <dbReference type="EMBL" id="GGH29587.1"/>
    </source>
</evidence>
<dbReference type="GO" id="GO:0055085">
    <property type="term" value="P:transmembrane transport"/>
    <property type="evidence" value="ECO:0007669"/>
    <property type="project" value="UniProtKB-ARBA"/>
</dbReference>
<keyword evidence="6 9" id="KW-0067">ATP-binding</keyword>
<dbReference type="EMBL" id="BMES01000002">
    <property type="protein sequence ID" value="GGH29587.1"/>
    <property type="molecule type" value="Genomic_DNA"/>
</dbReference>
<proteinExistence type="inferred from homology"/>
<evidence type="ECO:0000256" key="4">
    <source>
        <dbReference type="ARBA" id="ARBA00022475"/>
    </source>
</evidence>
<dbReference type="Pfam" id="PF08352">
    <property type="entry name" value="oligo_HPY"/>
    <property type="match status" value="1"/>
</dbReference>
<dbReference type="InterPro" id="IPR003593">
    <property type="entry name" value="AAA+_ATPase"/>
</dbReference>
<accession>A0A917I9Z0</accession>
<evidence type="ECO:0000313" key="10">
    <source>
        <dbReference type="Proteomes" id="UP000603912"/>
    </source>
</evidence>
<keyword evidence="3" id="KW-0813">Transport</keyword>
<reference evidence="9" key="2">
    <citation type="submission" date="2020-09" db="EMBL/GenBank/DDBJ databases">
        <authorList>
            <person name="Sun Q."/>
            <person name="Zhou Y."/>
        </authorList>
    </citation>
    <scope>NUCLEOTIDE SEQUENCE</scope>
    <source>
        <strain evidence="9">CGMCC 1.12214</strain>
    </source>
</reference>
<dbReference type="GO" id="GO:0005524">
    <property type="term" value="F:ATP binding"/>
    <property type="evidence" value="ECO:0007669"/>
    <property type="project" value="UniProtKB-KW"/>
</dbReference>
<evidence type="ECO:0000256" key="2">
    <source>
        <dbReference type="ARBA" id="ARBA00005417"/>
    </source>
</evidence>
<organism evidence="9 10">
    <name type="scientific">Alsobacter metallidurans</name>
    <dbReference type="NCBI Taxonomy" id="340221"/>
    <lineage>
        <taxon>Bacteria</taxon>
        <taxon>Pseudomonadati</taxon>
        <taxon>Pseudomonadota</taxon>
        <taxon>Alphaproteobacteria</taxon>
        <taxon>Hyphomicrobiales</taxon>
        <taxon>Alsobacteraceae</taxon>
        <taxon>Alsobacter</taxon>
    </lineage>
</organism>
<dbReference type="FunFam" id="3.40.50.300:FF:000016">
    <property type="entry name" value="Oligopeptide ABC transporter ATP-binding component"/>
    <property type="match status" value="1"/>
</dbReference>
<dbReference type="InterPro" id="IPR017871">
    <property type="entry name" value="ABC_transporter-like_CS"/>
</dbReference>
<reference evidence="9" key="1">
    <citation type="journal article" date="2014" name="Int. J. Syst. Evol. Microbiol.">
        <title>Complete genome sequence of Corynebacterium casei LMG S-19264T (=DSM 44701T), isolated from a smear-ripened cheese.</title>
        <authorList>
            <consortium name="US DOE Joint Genome Institute (JGI-PGF)"/>
            <person name="Walter F."/>
            <person name="Albersmeier A."/>
            <person name="Kalinowski J."/>
            <person name="Ruckert C."/>
        </authorList>
    </citation>
    <scope>NUCLEOTIDE SEQUENCE</scope>
    <source>
        <strain evidence="9">CGMCC 1.12214</strain>
    </source>
</reference>
<evidence type="ECO:0000256" key="7">
    <source>
        <dbReference type="ARBA" id="ARBA00023136"/>
    </source>
</evidence>
<dbReference type="PROSITE" id="PS50893">
    <property type="entry name" value="ABC_TRANSPORTER_2"/>
    <property type="match status" value="1"/>
</dbReference>
<protein>
    <submittedName>
        <fullName evidence="9">ABC transporter ATP-binding protein</fullName>
    </submittedName>
</protein>
<sequence length="339" mass="36274">MSAAPPSTTAGNGGAPDAPALLSVRDLQTHFRTASGTVKAVDGVSFDIQAGSSLGIVGESGSGKSVTSLSIMRLVEPPGFVAGGRILFKGRDLVSFSEREIRDLRGRDICLVFQDPMAALNPVYKVGDQVIEALQAHQDIGGRAARERAIELFRMVGIPAPERRVDDYPHKLSGGMRQRVTIAIALANEPDLLILDEPTTALDVTIQAQILDLVRDLRRRINTAVLLITHDIGVVKEMCDEVVVMYGGRVMERGPTAQVTGAPRHPYTVGLLASIPSPGMKGQRLNAIGGSVPSPLRMPPGCPFQPRCPHAMPVCATMPSLRRTDSGSLAACWLYEERA</sequence>
<dbReference type="InterPro" id="IPR027417">
    <property type="entry name" value="P-loop_NTPase"/>
</dbReference>
<feature type="domain" description="ABC transporter" evidence="8">
    <location>
        <begin position="22"/>
        <end position="272"/>
    </location>
</feature>
<dbReference type="Pfam" id="PF00005">
    <property type="entry name" value="ABC_tran"/>
    <property type="match status" value="1"/>
</dbReference>
<keyword evidence="4" id="KW-1003">Cell membrane</keyword>
<evidence type="ECO:0000256" key="3">
    <source>
        <dbReference type="ARBA" id="ARBA00022448"/>
    </source>
</evidence>
<dbReference type="PANTHER" id="PTHR43297">
    <property type="entry name" value="OLIGOPEPTIDE TRANSPORT ATP-BINDING PROTEIN APPD"/>
    <property type="match status" value="1"/>
</dbReference>
<dbReference type="InterPro" id="IPR050388">
    <property type="entry name" value="ABC_Ni/Peptide_Import"/>
</dbReference>
<comment type="subcellular location">
    <subcellularLocation>
        <location evidence="1">Cell inner membrane</location>
        <topology evidence="1">Peripheral membrane protein</topology>
    </subcellularLocation>
</comment>
<keyword evidence="10" id="KW-1185">Reference proteome</keyword>
<name>A0A917I9Z0_9HYPH</name>
<dbReference type="Proteomes" id="UP000603912">
    <property type="component" value="Unassembled WGS sequence"/>
</dbReference>
<dbReference type="InterPro" id="IPR013563">
    <property type="entry name" value="Oligopep_ABC_C"/>
</dbReference>
<keyword evidence="7" id="KW-0472">Membrane</keyword>
<keyword evidence="5" id="KW-0547">Nucleotide-binding</keyword>
<dbReference type="Gene3D" id="3.40.50.300">
    <property type="entry name" value="P-loop containing nucleotide triphosphate hydrolases"/>
    <property type="match status" value="1"/>
</dbReference>
<dbReference type="InterPro" id="IPR003439">
    <property type="entry name" value="ABC_transporter-like_ATP-bd"/>
</dbReference>
<gene>
    <name evidence="9" type="ORF">GCM10007036_39610</name>
</gene>
<evidence type="ECO:0000259" key="8">
    <source>
        <dbReference type="PROSITE" id="PS50893"/>
    </source>
</evidence>
<dbReference type="GO" id="GO:0005886">
    <property type="term" value="C:plasma membrane"/>
    <property type="evidence" value="ECO:0007669"/>
    <property type="project" value="UniProtKB-SubCell"/>
</dbReference>
<evidence type="ECO:0000256" key="1">
    <source>
        <dbReference type="ARBA" id="ARBA00004417"/>
    </source>
</evidence>
<dbReference type="PROSITE" id="PS00211">
    <property type="entry name" value="ABC_TRANSPORTER_1"/>
    <property type="match status" value="1"/>
</dbReference>
<evidence type="ECO:0000256" key="6">
    <source>
        <dbReference type="ARBA" id="ARBA00022840"/>
    </source>
</evidence>
<dbReference type="PANTHER" id="PTHR43297:SF2">
    <property type="entry name" value="DIPEPTIDE TRANSPORT ATP-BINDING PROTEIN DPPD"/>
    <property type="match status" value="1"/>
</dbReference>
<dbReference type="SUPFAM" id="SSF52540">
    <property type="entry name" value="P-loop containing nucleoside triphosphate hydrolases"/>
    <property type="match status" value="1"/>
</dbReference>
<evidence type="ECO:0000256" key="5">
    <source>
        <dbReference type="ARBA" id="ARBA00022741"/>
    </source>
</evidence>
<comment type="similarity">
    <text evidence="2">Belongs to the ABC transporter superfamily.</text>
</comment>